<dbReference type="EC" id="4.1.1.112" evidence="1"/>
<dbReference type="InterPro" id="IPR036704">
    <property type="entry name" value="RraA/RraA-like_sf"/>
</dbReference>
<dbReference type="RefSeq" id="WP_230438721.1">
    <property type="nucleotide sequence ID" value="NZ_CP087715.1"/>
</dbReference>
<keyword evidence="1" id="KW-0456">Lyase</keyword>
<dbReference type="Pfam" id="PF03737">
    <property type="entry name" value="RraA-like"/>
    <property type="match status" value="1"/>
</dbReference>
<dbReference type="PANTHER" id="PTHR33254:SF29">
    <property type="entry name" value="REGULATOR OF RIBONUCLEASE ACTIVITY A"/>
    <property type="match status" value="1"/>
</dbReference>
<evidence type="ECO:0000313" key="3">
    <source>
        <dbReference type="Proteomes" id="UP001597264"/>
    </source>
</evidence>
<comment type="cofactor">
    <cofactor evidence="1">
        <name>a divalent metal cation</name>
        <dbReference type="ChEBI" id="CHEBI:60240"/>
    </cofactor>
</comment>
<comment type="function">
    <text evidence="1">Catalyzes the aldol cleavage of 4-hydroxy-4-methyl-2-oxoglutarate (HMG) into 2 molecules of pyruvate. Also contains a secondary oxaloacetate (OAA) decarboxylase activity due to the common pyruvate enolate transition state formed following C-C bond cleavage in the retro-aldol and decarboxylation reactions.</text>
</comment>
<keyword evidence="1" id="KW-0479">Metal-binding</keyword>
<sequence length="169" mass="18344">MPQQRQRYSTPDLCDDYPELVQVVEPIFVNYGGRESFGGQIVTIKCFEDNSLVRELVAEEGTGKVLVVDAGGSMRRACLGDLLAEKAFSNGWEGILMYGCIRDVDAISELELGVQALGTHPMKTEKKGIGERGIAVTFGGVTFKPGEYLYADNNGVIVSPKALNEVGNH</sequence>
<keyword evidence="3" id="KW-1185">Reference proteome</keyword>
<protein>
    <recommendedName>
        <fullName evidence="1">4-hydroxy-4-methyl-2-oxoglutarate aldolase</fullName>
        <shortName evidence="1">HMG aldolase</shortName>
        <ecNumber evidence="1">4.1.1.112</ecNumber>
        <ecNumber evidence="1">4.1.3.17</ecNumber>
    </recommendedName>
    <alternativeName>
        <fullName evidence="1">Oxaloacetate decarboxylase</fullName>
    </alternativeName>
</protein>
<dbReference type="InterPro" id="IPR005493">
    <property type="entry name" value="RraA/RraA-like"/>
</dbReference>
<proteinExistence type="inferred from homology"/>
<organism evidence="2 3">
    <name type="scientific">Microbulbifer celer</name>
    <dbReference type="NCBI Taxonomy" id="435905"/>
    <lineage>
        <taxon>Bacteria</taxon>
        <taxon>Pseudomonadati</taxon>
        <taxon>Pseudomonadota</taxon>
        <taxon>Gammaproteobacteria</taxon>
        <taxon>Cellvibrionales</taxon>
        <taxon>Microbulbiferaceae</taxon>
        <taxon>Microbulbifer</taxon>
    </lineage>
</organism>
<dbReference type="NCBIfam" id="NF006875">
    <property type="entry name" value="PRK09372.1"/>
    <property type="match status" value="1"/>
</dbReference>
<dbReference type="SUPFAM" id="SSF89562">
    <property type="entry name" value="RraA-like"/>
    <property type="match status" value="1"/>
</dbReference>
<gene>
    <name evidence="2" type="primary">rraA</name>
    <name evidence="2" type="ORF">ACFQ2X_08415</name>
</gene>
<comment type="catalytic activity">
    <reaction evidence="1">
        <text>4-hydroxy-4-methyl-2-oxoglutarate = 2 pyruvate</text>
        <dbReference type="Rhea" id="RHEA:22748"/>
        <dbReference type="ChEBI" id="CHEBI:15361"/>
        <dbReference type="ChEBI" id="CHEBI:58276"/>
        <dbReference type="EC" id="4.1.3.17"/>
    </reaction>
</comment>
<dbReference type="InterPro" id="IPR010203">
    <property type="entry name" value="RraA"/>
</dbReference>
<reference evidence="3" key="1">
    <citation type="journal article" date="2019" name="Int. J. Syst. Evol. Microbiol.">
        <title>The Global Catalogue of Microorganisms (GCM) 10K type strain sequencing project: providing services to taxonomists for standard genome sequencing and annotation.</title>
        <authorList>
            <consortium name="The Broad Institute Genomics Platform"/>
            <consortium name="The Broad Institute Genome Sequencing Center for Infectious Disease"/>
            <person name="Wu L."/>
            <person name="Ma J."/>
        </authorList>
    </citation>
    <scope>NUCLEOTIDE SEQUENCE [LARGE SCALE GENOMIC DNA]</scope>
    <source>
        <strain evidence="3">CCUG 54356</strain>
    </source>
</reference>
<dbReference type="EMBL" id="JBHTLR010000007">
    <property type="protein sequence ID" value="MFD1216617.1"/>
    <property type="molecule type" value="Genomic_DNA"/>
</dbReference>
<dbReference type="EC" id="4.1.3.17" evidence="1"/>
<name>A0ABW3U865_9GAMM</name>
<evidence type="ECO:0000256" key="1">
    <source>
        <dbReference type="RuleBase" id="RU004338"/>
    </source>
</evidence>
<dbReference type="Proteomes" id="UP001597264">
    <property type="component" value="Unassembled WGS sequence"/>
</dbReference>
<comment type="subunit">
    <text evidence="1">Homotrimer.</text>
</comment>
<dbReference type="NCBIfam" id="NF009134">
    <property type="entry name" value="PRK12487.1"/>
    <property type="match status" value="1"/>
</dbReference>
<dbReference type="CDD" id="cd16841">
    <property type="entry name" value="RraA_family"/>
    <property type="match status" value="1"/>
</dbReference>
<dbReference type="NCBIfam" id="TIGR01935">
    <property type="entry name" value="NOT-MenG"/>
    <property type="match status" value="1"/>
</dbReference>
<dbReference type="Gene3D" id="3.50.30.40">
    <property type="entry name" value="Ribonuclease E inhibitor RraA/RraA-like"/>
    <property type="match status" value="1"/>
</dbReference>
<accession>A0ABW3U865</accession>
<comment type="similarity">
    <text evidence="1">Belongs to the class II aldolase/RraA-like family.</text>
</comment>
<comment type="catalytic activity">
    <reaction evidence="1">
        <text>oxaloacetate + H(+) = pyruvate + CO2</text>
        <dbReference type="Rhea" id="RHEA:15641"/>
        <dbReference type="ChEBI" id="CHEBI:15361"/>
        <dbReference type="ChEBI" id="CHEBI:15378"/>
        <dbReference type="ChEBI" id="CHEBI:16452"/>
        <dbReference type="ChEBI" id="CHEBI:16526"/>
        <dbReference type="EC" id="4.1.1.112"/>
    </reaction>
</comment>
<comment type="caution">
    <text evidence="2">The sequence shown here is derived from an EMBL/GenBank/DDBJ whole genome shotgun (WGS) entry which is preliminary data.</text>
</comment>
<dbReference type="PANTHER" id="PTHR33254">
    <property type="entry name" value="4-HYDROXY-4-METHYL-2-OXOGLUTARATE ALDOLASE 3-RELATED"/>
    <property type="match status" value="1"/>
</dbReference>
<evidence type="ECO:0000313" key="2">
    <source>
        <dbReference type="EMBL" id="MFD1216617.1"/>
    </source>
</evidence>